<keyword evidence="2" id="KW-0289">Folate biosynthesis</keyword>
<evidence type="ECO:0000313" key="5">
    <source>
        <dbReference type="Proteomes" id="UP000419743"/>
    </source>
</evidence>
<dbReference type="InterPro" id="IPR045031">
    <property type="entry name" value="DHP_synth-like"/>
</dbReference>
<dbReference type="PANTHER" id="PTHR20941">
    <property type="entry name" value="FOLATE SYNTHESIS PROTEINS"/>
    <property type="match status" value="1"/>
</dbReference>
<accession>A0A7M4DI33</accession>
<dbReference type="EMBL" id="CACRYJ010000025">
    <property type="protein sequence ID" value="VZO36597.1"/>
    <property type="molecule type" value="Genomic_DNA"/>
</dbReference>
<reference evidence="4 5" key="1">
    <citation type="submission" date="2019-11" db="EMBL/GenBank/DDBJ databases">
        <authorList>
            <person name="Criscuolo A."/>
        </authorList>
    </citation>
    <scope>NUCLEOTIDE SEQUENCE [LARGE SCALE GENOMIC DNA]</scope>
    <source>
        <strain evidence="4">CIP111667</strain>
    </source>
</reference>
<dbReference type="AlphaFoldDB" id="A0A7M4DI33"/>
<feature type="domain" description="Pterin-binding" evidence="3">
    <location>
        <begin position="36"/>
        <end position="288"/>
    </location>
</feature>
<dbReference type="Gene3D" id="3.20.20.20">
    <property type="entry name" value="Dihydropteroate synthase-like"/>
    <property type="match status" value="1"/>
</dbReference>
<dbReference type="PROSITE" id="PS50972">
    <property type="entry name" value="PTERIN_BINDING"/>
    <property type="match status" value="1"/>
</dbReference>
<protein>
    <recommendedName>
        <fullName evidence="2">Dihydropteroate synthase</fullName>
        <shortName evidence="2">DHPS</shortName>
        <ecNumber evidence="2">2.5.1.15</ecNumber>
    </recommendedName>
    <alternativeName>
        <fullName evidence="2">Dihydropteroate pyrophosphorylase</fullName>
    </alternativeName>
</protein>
<keyword evidence="2" id="KW-0479">Metal-binding</keyword>
<proteinExistence type="inferred from homology"/>
<name>A0A7M4DI33_9MICO</name>
<dbReference type="EC" id="2.5.1.15" evidence="2"/>
<sequence length="306" mass="32672">MEDRATMTHATLCPDQVSRLTPRTIGSRTFDFANRVAVMAIVNRTPDSFYDGGATFALDAAVSAAVRAADDGADWVDVGGMAFSPDTPELSVAEELDRVLGVIEGIRAASDVVISVDTYRPEVARACVAAGADVINDTMGLRVDGMAEAVAGTSATVVIAHSIAQPHRHHPRPTYGDVVAEIAQFLRDKVEVALAAGITPDRIVIDPGHDLNKNTLHSLEITRRLAEITEIGLPTLVALSNKDFVGETLDAPRGERLVGTLAATVMCIERGARIVRAHNVAPTVQTIRMAEAVLGLREPAWTRHNM</sequence>
<dbReference type="InterPro" id="IPR006390">
    <property type="entry name" value="DHP_synth_dom"/>
</dbReference>
<comment type="pathway">
    <text evidence="2">Cofactor biosynthesis; tetrahydrofolate biosynthesis; 7,8-dihydrofolate from 2-amino-4-hydroxy-6-hydroxymethyl-7,8-dihydropteridine diphosphate and 4-aminobenzoate: step 1/2.</text>
</comment>
<dbReference type="CDD" id="cd00739">
    <property type="entry name" value="DHPS"/>
    <property type="match status" value="1"/>
</dbReference>
<dbReference type="Pfam" id="PF00809">
    <property type="entry name" value="Pterin_bind"/>
    <property type="match status" value="1"/>
</dbReference>
<dbReference type="GO" id="GO:0046654">
    <property type="term" value="P:tetrahydrofolate biosynthetic process"/>
    <property type="evidence" value="ECO:0007669"/>
    <property type="project" value="UniProtKB-UniPathway"/>
</dbReference>
<dbReference type="Proteomes" id="UP000419743">
    <property type="component" value="Unassembled WGS sequence"/>
</dbReference>
<dbReference type="SUPFAM" id="SSF51717">
    <property type="entry name" value="Dihydropteroate synthetase-like"/>
    <property type="match status" value="1"/>
</dbReference>
<dbReference type="PROSITE" id="PS00792">
    <property type="entry name" value="DHPS_1"/>
    <property type="match status" value="1"/>
</dbReference>
<evidence type="ECO:0000313" key="4">
    <source>
        <dbReference type="EMBL" id="VZO36597.1"/>
    </source>
</evidence>
<comment type="similarity">
    <text evidence="1 2">Belongs to the DHPS family.</text>
</comment>
<dbReference type="GO" id="GO:0046656">
    <property type="term" value="P:folic acid biosynthetic process"/>
    <property type="evidence" value="ECO:0007669"/>
    <property type="project" value="UniProtKB-KW"/>
</dbReference>
<dbReference type="InterPro" id="IPR011005">
    <property type="entry name" value="Dihydropteroate_synth-like_sf"/>
</dbReference>
<keyword evidence="5" id="KW-1185">Reference proteome</keyword>
<dbReference type="PANTHER" id="PTHR20941:SF8">
    <property type="entry name" value="INACTIVE DIHYDROPTEROATE SYNTHASE 2"/>
    <property type="match status" value="1"/>
</dbReference>
<dbReference type="GO" id="GO:0046872">
    <property type="term" value="F:metal ion binding"/>
    <property type="evidence" value="ECO:0007669"/>
    <property type="project" value="UniProtKB-KW"/>
</dbReference>
<comment type="cofactor">
    <cofactor evidence="2">
        <name>Mg(2+)</name>
        <dbReference type="ChEBI" id="CHEBI:18420"/>
    </cofactor>
</comment>
<keyword evidence="2" id="KW-0460">Magnesium</keyword>
<dbReference type="GO" id="GO:0005829">
    <property type="term" value="C:cytosol"/>
    <property type="evidence" value="ECO:0007669"/>
    <property type="project" value="TreeGrafter"/>
</dbReference>
<organism evidence="4 5">
    <name type="scientific">Occultella aeris</name>
    <dbReference type="NCBI Taxonomy" id="2761496"/>
    <lineage>
        <taxon>Bacteria</taxon>
        <taxon>Bacillati</taxon>
        <taxon>Actinomycetota</taxon>
        <taxon>Actinomycetes</taxon>
        <taxon>Micrococcales</taxon>
        <taxon>Ruaniaceae</taxon>
        <taxon>Occultella</taxon>
    </lineage>
</organism>
<gene>
    <name evidence="4" type="primary">folP</name>
    <name evidence="4" type="ORF">HALOF300_01784</name>
</gene>
<dbReference type="NCBIfam" id="TIGR01496">
    <property type="entry name" value="DHPS"/>
    <property type="match status" value="1"/>
</dbReference>
<dbReference type="InterPro" id="IPR000489">
    <property type="entry name" value="Pterin-binding_dom"/>
</dbReference>
<dbReference type="GO" id="GO:0004156">
    <property type="term" value="F:dihydropteroate synthase activity"/>
    <property type="evidence" value="ECO:0007669"/>
    <property type="project" value="UniProtKB-EC"/>
</dbReference>
<evidence type="ECO:0000259" key="3">
    <source>
        <dbReference type="PROSITE" id="PS50972"/>
    </source>
</evidence>
<comment type="function">
    <text evidence="2">Catalyzes the condensation of para-aminobenzoate (pABA) with 6-hydroxymethyl-7,8-dihydropterin diphosphate (DHPt-PP) to form 7,8-dihydropteroate (H2Pte), the immediate precursor of folate derivatives.</text>
</comment>
<evidence type="ECO:0000256" key="1">
    <source>
        <dbReference type="ARBA" id="ARBA00009503"/>
    </source>
</evidence>
<comment type="caution">
    <text evidence="4">The sequence shown here is derived from an EMBL/GenBank/DDBJ whole genome shotgun (WGS) entry which is preliminary data.</text>
</comment>
<dbReference type="UniPathway" id="UPA00077">
    <property type="reaction ID" value="UER00156"/>
</dbReference>
<keyword evidence="2 4" id="KW-0808">Transferase</keyword>
<evidence type="ECO:0000256" key="2">
    <source>
        <dbReference type="RuleBase" id="RU361205"/>
    </source>
</evidence>